<sequence length="282" mass="30979">MDLVPWLIITLKTVVLTVSQFVSLLGGIVLGGFVLGFLERQANARIVSVFGMGGIYVTAWLGTPIHELSHAAMCLVFRHRVIEIKLLQAVDAGGTMGYVRHAYNPNSMYQRIGNLFIGVAPIIGGSLAIALCARWLVPNLSADLINFSDTSRLFSIFDLSSWLLLGKSVIAVFQKLLVPANAASLNYWLFLTLSLCIASRMSLSQEDISGARSGATALFAFLLFINVLGTILDPSLRGQMMFWIGRLNFILMVMLSVAIFFSLLVWCLSRVIFAVAAWIRRS</sequence>
<feature type="transmembrane region" description="Helical" evidence="1">
    <location>
        <begin position="252"/>
        <end position="279"/>
    </location>
</feature>
<reference evidence="2 3" key="1">
    <citation type="submission" date="2022-05" db="EMBL/GenBank/DDBJ databases">
        <title>Sporolactobacillus sp nov CPB3-1, isolated from tree bark (Mangifera indica L.).</title>
        <authorList>
            <person name="Phuengjayaem S."/>
            <person name="Tanasupawat S."/>
        </authorList>
    </citation>
    <scope>NUCLEOTIDE SEQUENCE [LARGE SCALE GENOMIC DNA]</scope>
    <source>
        <strain evidence="2 3">CPB3-1</strain>
    </source>
</reference>
<feature type="transmembrane region" description="Helical" evidence="1">
    <location>
        <begin position="6"/>
        <end position="35"/>
    </location>
</feature>
<keyword evidence="1" id="KW-0472">Membrane</keyword>
<feature type="transmembrane region" description="Helical" evidence="1">
    <location>
        <begin position="185"/>
        <end position="203"/>
    </location>
</feature>
<keyword evidence="1" id="KW-0812">Transmembrane</keyword>
<organism evidence="2 3">
    <name type="scientific">Sporolactobacillus mangiferae</name>
    <dbReference type="NCBI Taxonomy" id="2940498"/>
    <lineage>
        <taxon>Bacteria</taxon>
        <taxon>Bacillati</taxon>
        <taxon>Bacillota</taxon>
        <taxon>Bacilli</taxon>
        <taxon>Bacillales</taxon>
        <taxon>Sporolactobacillaceae</taxon>
        <taxon>Sporolactobacillus</taxon>
    </lineage>
</organism>
<accession>A0ABT0M8L4</accession>
<keyword evidence="3" id="KW-1185">Reference proteome</keyword>
<evidence type="ECO:0000313" key="2">
    <source>
        <dbReference type="EMBL" id="MCL1631211.1"/>
    </source>
</evidence>
<evidence type="ECO:0008006" key="4">
    <source>
        <dbReference type="Google" id="ProtNLM"/>
    </source>
</evidence>
<comment type="caution">
    <text evidence="2">The sequence shown here is derived from an EMBL/GenBank/DDBJ whole genome shotgun (WGS) entry which is preliminary data.</text>
</comment>
<feature type="transmembrane region" description="Helical" evidence="1">
    <location>
        <begin position="112"/>
        <end position="133"/>
    </location>
</feature>
<dbReference type="RefSeq" id="WP_249098741.1">
    <property type="nucleotide sequence ID" value="NZ_JAMAST010000003.1"/>
</dbReference>
<dbReference type="Proteomes" id="UP001203004">
    <property type="component" value="Unassembled WGS sequence"/>
</dbReference>
<evidence type="ECO:0000256" key="1">
    <source>
        <dbReference type="SAM" id="Phobius"/>
    </source>
</evidence>
<protein>
    <recommendedName>
        <fullName evidence="4">Integral membrane protein</fullName>
    </recommendedName>
</protein>
<keyword evidence="1" id="KW-1133">Transmembrane helix</keyword>
<dbReference type="EMBL" id="JAMAST010000003">
    <property type="protein sequence ID" value="MCL1631211.1"/>
    <property type="molecule type" value="Genomic_DNA"/>
</dbReference>
<proteinExistence type="predicted"/>
<gene>
    <name evidence="2" type="ORF">M3N64_04515</name>
</gene>
<evidence type="ECO:0000313" key="3">
    <source>
        <dbReference type="Proteomes" id="UP001203004"/>
    </source>
</evidence>
<name>A0ABT0M8L4_9BACL</name>
<feature type="transmembrane region" description="Helical" evidence="1">
    <location>
        <begin position="215"/>
        <end position="232"/>
    </location>
</feature>